<evidence type="ECO:0000313" key="8">
    <source>
        <dbReference type="EMBL" id="CAE2238097.1"/>
    </source>
</evidence>
<dbReference type="Pfam" id="PF14226">
    <property type="entry name" value="DIOX_N"/>
    <property type="match status" value="1"/>
</dbReference>
<dbReference type="Pfam" id="PF03171">
    <property type="entry name" value="2OG-FeII_Oxy"/>
    <property type="match status" value="1"/>
</dbReference>
<evidence type="ECO:0000256" key="2">
    <source>
        <dbReference type="ARBA" id="ARBA00022723"/>
    </source>
</evidence>
<dbReference type="InterPro" id="IPR027443">
    <property type="entry name" value="IPNS-like_sf"/>
</dbReference>
<evidence type="ECO:0000259" key="7">
    <source>
        <dbReference type="PROSITE" id="PS51471"/>
    </source>
</evidence>
<keyword evidence="2 5" id="KW-0479">Metal-binding</keyword>
<dbReference type="PRINTS" id="PR00682">
    <property type="entry name" value="IPNSYNTHASE"/>
</dbReference>
<sequence>MAIEPQGTAKPNSEAPTTTGGVSMPSPAIPVISLDSPDVPLLRAACRDVGFFYLEGHGVSSSLLSDVLDQSERLFRLPREEKERLSDRVMSRGYTAMGEETLDPAVQTRGDTKEGYYVGPEVSRDSPRYDPAKLSGPNVWPLSAEADDDDDDDAGRADYALPRFRPVMERYMSEAGAVGLRLVRLLALAIGLDENRFDADFDRPMAFVRLLRYAAERSDPAEGVFACGAHSDYGMITLLLTDDNPGLQIFTKDGEWIDVPPRSGSFVVNLGDMLERWTNGLFRATRHRVLTAGNTERYSVPFFYEPNFDAVVECLDACCGEGTPPRYPPTTAGEHLLEKYEETHADFEPEKAA</sequence>
<feature type="domain" description="Fe2OG dioxygenase" evidence="7">
    <location>
        <begin position="200"/>
        <end position="306"/>
    </location>
</feature>
<keyword evidence="4 5" id="KW-0408">Iron</keyword>
<dbReference type="InterPro" id="IPR026992">
    <property type="entry name" value="DIOX_N"/>
</dbReference>
<name>A0A7S4IS53_9STRA</name>
<feature type="region of interest" description="Disordered" evidence="6">
    <location>
        <begin position="1"/>
        <end position="24"/>
    </location>
</feature>
<feature type="compositionally biased region" description="Polar residues" evidence="6">
    <location>
        <begin position="9"/>
        <end position="21"/>
    </location>
</feature>
<reference evidence="8" key="1">
    <citation type="submission" date="2021-01" db="EMBL/GenBank/DDBJ databases">
        <authorList>
            <person name="Corre E."/>
            <person name="Pelletier E."/>
            <person name="Niang G."/>
            <person name="Scheremetjew M."/>
            <person name="Finn R."/>
            <person name="Kale V."/>
            <person name="Holt S."/>
            <person name="Cochrane G."/>
            <person name="Meng A."/>
            <person name="Brown T."/>
            <person name="Cohen L."/>
        </authorList>
    </citation>
    <scope>NUCLEOTIDE SEQUENCE</scope>
    <source>
        <strain evidence="8">Isolate 1302-5</strain>
    </source>
</reference>
<dbReference type="Gene3D" id="2.60.120.330">
    <property type="entry name" value="B-lactam Antibiotic, Isopenicillin N Synthase, Chain"/>
    <property type="match status" value="1"/>
</dbReference>
<dbReference type="GO" id="GO:0046872">
    <property type="term" value="F:metal ion binding"/>
    <property type="evidence" value="ECO:0007669"/>
    <property type="project" value="UniProtKB-KW"/>
</dbReference>
<feature type="region of interest" description="Disordered" evidence="6">
    <location>
        <begin position="103"/>
        <end position="157"/>
    </location>
</feature>
<accession>A0A7S4IS53</accession>
<comment type="similarity">
    <text evidence="1 5">Belongs to the iron/ascorbate-dependent oxidoreductase family.</text>
</comment>
<dbReference type="EMBL" id="HBKQ01021680">
    <property type="protein sequence ID" value="CAE2238097.1"/>
    <property type="molecule type" value="Transcribed_RNA"/>
</dbReference>
<gene>
    <name evidence="8" type="ORF">OAUR00152_LOCUS14686</name>
</gene>
<dbReference type="InterPro" id="IPR044861">
    <property type="entry name" value="IPNS-like_FE2OG_OXY"/>
</dbReference>
<evidence type="ECO:0000256" key="6">
    <source>
        <dbReference type="SAM" id="MobiDB-lite"/>
    </source>
</evidence>
<feature type="compositionally biased region" description="Basic and acidic residues" evidence="6">
    <location>
        <begin position="122"/>
        <end position="131"/>
    </location>
</feature>
<protein>
    <recommendedName>
        <fullName evidence="7">Fe2OG dioxygenase domain-containing protein</fullName>
    </recommendedName>
</protein>
<dbReference type="GO" id="GO:0016491">
    <property type="term" value="F:oxidoreductase activity"/>
    <property type="evidence" value="ECO:0007669"/>
    <property type="project" value="UniProtKB-KW"/>
</dbReference>
<evidence type="ECO:0000256" key="5">
    <source>
        <dbReference type="RuleBase" id="RU003682"/>
    </source>
</evidence>
<keyword evidence="3 5" id="KW-0560">Oxidoreductase</keyword>
<evidence type="ECO:0000256" key="1">
    <source>
        <dbReference type="ARBA" id="ARBA00008056"/>
    </source>
</evidence>
<dbReference type="InterPro" id="IPR005123">
    <property type="entry name" value="Oxoglu/Fe-dep_dioxygenase_dom"/>
</dbReference>
<organism evidence="8">
    <name type="scientific">Odontella aurita</name>
    <dbReference type="NCBI Taxonomy" id="265563"/>
    <lineage>
        <taxon>Eukaryota</taxon>
        <taxon>Sar</taxon>
        <taxon>Stramenopiles</taxon>
        <taxon>Ochrophyta</taxon>
        <taxon>Bacillariophyta</taxon>
        <taxon>Mediophyceae</taxon>
        <taxon>Biddulphiophycidae</taxon>
        <taxon>Eupodiscales</taxon>
        <taxon>Odontellaceae</taxon>
        <taxon>Odontella</taxon>
    </lineage>
</organism>
<dbReference type="AlphaFoldDB" id="A0A7S4IS53"/>
<proteinExistence type="inferred from homology"/>
<evidence type="ECO:0000256" key="4">
    <source>
        <dbReference type="ARBA" id="ARBA00023004"/>
    </source>
</evidence>
<dbReference type="PROSITE" id="PS51471">
    <property type="entry name" value="FE2OG_OXY"/>
    <property type="match status" value="1"/>
</dbReference>
<evidence type="ECO:0000256" key="3">
    <source>
        <dbReference type="ARBA" id="ARBA00023002"/>
    </source>
</evidence>
<dbReference type="PANTHER" id="PTHR10209">
    <property type="entry name" value="OXIDOREDUCTASE, 2OG-FE II OXYGENASE FAMILY PROTEIN"/>
    <property type="match status" value="1"/>
</dbReference>
<dbReference type="PANTHER" id="PTHR10209:SF867">
    <property type="entry name" value="2-OXOGLUTARATE (2OG) AND FE(II)-DEPENDENT OXYGENASE SUPERFAMILY PROTEIN"/>
    <property type="match status" value="1"/>
</dbReference>
<dbReference type="SUPFAM" id="SSF51197">
    <property type="entry name" value="Clavaminate synthase-like"/>
    <property type="match status" value="1"/>
</dbReference>